<keyword evidence="3" id="KW-1185">Reference proteome</keyword>
<evidence type="ECO:0000313" key="2">
    <source>
        <dbReference type="EMBL" id="KAB0801578.1"/>
    </source>
</evidence>
<proteinExistence type="predicted"/>
<dbReference type="Pfam" id="PF18701">
    <property type="entry name" value="DUF5641"/>
    <property type="match status" value="1"/>
</dbReference>
<organism evidence="2 3">
    <name type="scientific">Photinus pyralis</name>
    <name type="common">Common eastern firefly</name>
    <name type="synonym">Lampyris pyralis</name>
    <dbReference type="NCBI Taxonomy" id="7054"/>
    <lineage>
        <taxon>Eukaryota</taxon>
        <taxon>Metazoa</taxon>
        <taxon>Ecdysozoa</taxon>
        <taxon>Arthropoda</taxon>
        <taxon>Hexapoda</taxon>
        <taxon>Insecta</taxon>
        <taxon>Pterygota</taxon>
        <taxon>Neoptera</taxon>
        <taxon>Endopterygota</taxon>
        <taxon>Coleoptera</taxon>
        <taxon>Polyphaga</taxon>
        <taxon>Elateriformia</taxon>
        <taxon>Elateroidea</taxon>
        <taxon>Lampyridae</taxon>
        <taxon>Lampyrinae</taxon>
        <taxon>Photinus</taxon>
    </lineage>
</organism>
<comment type="caution">
    <text evidence="2">The sequence shown here is derived from an EMBL/GenBank/DDBJ whole genome shotgun (WGS) entry which is preliminary data.</text>
</comment>
<dbReference type="InterPro" id="IPR005312">
    <property type="entry name" value="DUF1759"/>
</dbReference>
<dbReference type="InterPro" id="IPR040676">
    <property type="entry name" value="DUF5641"/>
</dbReference>
<feature type="domain" description="DUF5641" evidence="1">
    <location>
        <begin position="933"/>
        <end position="988"/>
    </location>
</feature>
<name>A0A5N4AWG8_PHOPY</name>
<dbReference type="AlphaFoldDB" id="A0A5N4AWG8"/>
<reference evidence="2 3" key="1">
    <citation type="journal article" date="2018" name="Elife">
        <title>Firefly genomes illuminate parallel origins of bioluminescence in beetles.</title>
        <authorList>
            <person name="Fallon T.R."/>
            <person name="Lower S.E."/>
            <person name="Chang C.H."/>
            <person name="Bessho-Uehara M."/>
            <person name="Martin G.J."/>
            <person name="Bewick A.J."/>
            <person name="Behringer M."/>
            <person name="Debat H.J."/>
            <person name="Wong I."/>
            <person name="Day J.C."/>
            <person name="Suvorov A."/>
            <person name="Silva C.J."/>
            <person name="Stanger-Hall K.F."/>
            <person name="Hall D.W."/>
            <person name="Schmitz R.J."/>
            <person name="Nelson D.R."/>
            <person name="Lewis S.M."/>
            <person name="Shigenobu S."/>
            <person name="Bybee S.M."/>
            <person name="Larracuente A.M."/>
            <person name="Oba Y."/>
            <person name="Weng J.K."/>
        </authorList>
    </citation>
    <scope>NUCLEOTIDE SEQUENCE [LARGE SCALE GENOMIC DNA]</scope>
    <source>
        <strain evidence="2">1611_PpyrPB1</strain>
        <tissue evidence="2">Whole body</tissue>
    </source>
</reference>
<dbReference type="InterPro" id="IPR021109">
    <property type="entry name" value="Peptidase_aspartic_dom_sf"/>
</dbReference>
<dbReference type="SUPFAM" id="SSF56672">
    <property type="entry name" value="DNA/RNA polymerases"/>
    <property type="match status" value="1"/>
</dbReference>
<dbReference type="Proteomes" id="UP000327044">
    <property type="component" value="Unassembled WGS sequence"/>
</dbReference>
<gene>
    <name evidence="2" type="ORF">PPYR_03764</name>
</gene>
<dbReference type="InterPro" id="IPR043502">
    <property type="entry name" value="DNA/RNA_pol_sf"/>
</dbReference>
<accession>A0A5N4AWG8</accession>
<dbReference type="Pfam" id="PF03564">
    <property type="entry name" value="DUF1759"/>
    <property type="match status" value="1"/>
</dbReference>
<dbReference type="EMBL" id="VVIM01000002">
    <property type="protein sequence ID" value="KAB0801578.1"/>
    <property type="molecule type" value="Genomic_DNA"/>
</dbReference>
<dbReference type="InParanoid" id="A0A5N4AWG8"/>
<sequence>MTTPADKLIKYRTWRSSCLNEISVISLLADRVKRDKTVRSLFRVRCADITAIKEDFIKNHSSIVTTLLSIPEDATAEDAVKEGFLSEYYKIKAVYSELFEHETHNTTQDHSGDVSEEKPYSLIRHLPLTSANYQIAYDILIERYSNPRKCAQAHWNEMESTTTIPPNNPRALEKLLDTFKENLAALEVLEFPVKQWDFLLTMMLLKRLDQETKLRFELKHRSSVVPTYDLLVKFLSEHCLAYDNLEGEEKNSNFQNVSMPKVKDISQRTRSLVTNTKSPSSACILCNQGHSLYTCQVFLAKSPVERHAFCKSRHLCFNCLSSAHDLRSCRSAQCCRYCSSKTHHSLLHFDRQSSNRTPAQLPVTLSTQPSSSMTMSNFTEFGNAPRESQSSFSPPNHVLLATAIIDIMDCKGNPRSYRCMLDSGSMTSFITKRAARTLGLPNTPLSMEIKGLDSMATTLTTARMALACTPLQKANPKIFFDAVIVNNICEPLPDLTTSAVEWHHLDNLNLADPLFYKPGCVDVLLGADVFPKVLLSGHVSGNIGGPDAINTIFGYVVLGRVLRSCPAPISSTALCQFMHCTALNEILSNFWEIEKVPENISIASDDEMCEQSFVGTHRRTPDGRYVVSLPFKEEQPPSFSGLRDLAMSRFLSLERRLLKDPRLYDAYSTFMRDYLERGHMEEVTNPYAPARTCYIPHHCVVKPQNLSTKLRVVFNASAHFPNQKSLNDMLYVGPKLQQDIVKLLINFRMFPWAICADIQQMYRMILIDPVHCDYQRIIWRFSTNSPVKDYRLTRVTYGVSSAPYLALRVLRQLVMDEGVKYPLASHAILECCYVDDFVISCPTFLEAQNTSTWLTGPKFLCHSEDQWPTVGLLSQTSLPEDVEEKRTAFLVIPAESDLIRSLLTKASSLTLLQNVLCYIQRFANNCRNSAAKRHGPLLASELDNLPPSQWCLGRITALHPGDDKVTRVATVKTSNGELKRPLVKLCPLPLD</sequence>
<dbReference type="Gene3D" id="2.40.70.10">
    <property type="entry name" value="Acid Proteases"/>
    <property type="match status" value="1"/>
</dbReference>
<dbReference type="GO" id="GO:0071897">
    <property type="term" value="P:DNA biosynthetic process"/>
    <property type="evidence" value="ECO:0007669"/>
    <property type="project" value="UniProtKB-ARBA"/>
</dbReference>
<dbReference type="PANTHER" id="PTHR47331">
    <property type="entry name" value="PHD-TYPE DOMAIN-CONTAINING PROTEIN"/>
    <property type="match status" value="1"/>
</dbReference>
<protein>
    <recommendedName>
        <fullName evidence="1">DUF5641 domain-containing protein</fullName>
    </recommendedName>
</protein>
<evidence type="ECO:0000259" key="1">
    <source>
        <dbReference type="Pfam" id="PF18701"/>
    </source>
</evidence>
<evidence type="ECO:0000313" key="3">
    <source>
        <dbReference type="Proteomes" id="UP000327044"/>
    </source>
</evidence>